<organism evidence="1 2">
    <name type="scientific">Hibiscus sabdariffa</name>
    <name type="common">roselle</name>
    <dbReference type="NCBI Taxonomy" id="183260"/>
    <lineage>
        <taxon>Eukaryota</taxon>
        <taxon>Viridiplantae</taxon>
        <taxon>Streptophyta</taxon>
        <taxon>Embryophyta</taxon>
        <taxon>Tracheophyta</taxon>
        <taxon>Spermatophyta</taxon>
        <taxon>Magnoliopsida</taxon>
        <taxon>eudicotyledons</taxon>
        <taxon>Gunneridae</taxon>
        <taxon>Pentapetalae</taxon>
        <taxon>rosids</taxon>
        <taxon>malvids</taxon>
        <taxon>Malvales</taxon>
        <taxon>Malvaceae</taxon>
        <taxon>Malvoideae</taxon>
        <taxon>Hibiscus</taxon>
    </lineage>
</organism>
<reference evidence="1 2" key="1">
    <citation type="journal article" date="2024" name="G3 (Bethesda)">
        <title>Genome assembly of Hibiscus sabdariffa L. provides insights into metabolisms of medicinal natural products.</title>
        <authorList>
            <person name="Kim T."/>
        </authorList>
    </citation>
    <scope>NUCLEOTIDE SEQUENCE [LARGE SCALE GENOMIC DNA]</scope>
    <source>
        <strain evidence="1">TK-2024</strain>
        <tissue evidence="1">Old leaves</tissue>
    </source>
</reference>
<evidence type="ECO:0000313" key="1">
    <source>
        <dbReference type="EMBL" id="KAK9005244.1"/>
    </source>
</evidence>
<dbReference type="PANTHER" id="PTHR38146">
    <property type="entry name" value="30S RIBOSOMAL PROTEIN S12, CHLOROPLASTIC"/>
    <property type="match status" value="1"/>
</dbReference>
<dbReference type="Proteomes" id="UP001396334">
    <property type="component" value="Unassembled WGS sequence"/>
</dbReference>
<protein>
    <submittedName>
        <fullName evidence="1">Uncharacterized protein</fullName>
    </submittedName>
</protein>
<name>A0ABR2QXI5_9ROSI</name>
<sequence>MITLKKNRQTIRSITNGQGQVLDTFSQISDEAISYFKQILGAKDDDVSGCFVSLFKDILGTVFSEEAKLALGRRVSREEICTSIPKLADAYSPDSVIASSSGKEVHDLWAFYLHSALLRQAFVHCEKFLIAASGRSLGRASVPV</sequence>
<gene>
    <name evidence="1" type="ORF">V6N11_042687</name>
</gene>
<keyword evidence="2" id="KW-1185">Reference proteome</keyword>
<comment type="caution">
    <text evidence="1">The sequence shown here is derived from an EMBL/GenBank/DDBJ whole genome shotgun (WGS) entry which is preliminary data.</text>
</comment>
<accession>A0ABR2QXI5</accession>
<proteinExistence type="predicted"/>
<evidence type="ECO:0000313" key="2">
    <source>
        <dbReference type="Proteomes" id="UP001396334"/>
    </source>
</evidence>
<dbReference type="PANTHER" id="PTHR38146:SF9">
    <property type="entry name" value="UNKNOW PROTEIN"/>
    <property type="match status" value="1"/>
</dbReference>
<dbReference type="EMBL" id="JBBPBN010000030">
    <property type="protein sequence ID" value="KAK9005244.1"/>
    <property type="molecule type" value="Genomic_DNA"/>
</dbReference>